<evidence type="ECO:0000259" key="3">
    <source>
        <dbReference type="Pfam" id="PF07593"/>
    </source>
</evidence>
<dbReference type="AlphaFoldDB" id="A0A161JW18"/>
<dbReference type="Pfam" id="PF07593">
    <property type="entry name" value="UnbV_ASPIC"/>
    <property type="match status" value="1"/>
</dbReference>
<dbReference type="InterPro" id="IPR013517">
    <property type="entry name" value="FG-GAP"/>
</dbReference>
<dbReference type="Gene3D" id="2.130.10.130">
    <property type="entry name" value="Integrin alpha, N-terminal"/>
    <property type="match status" value="2"/>
</dbReference>
<keyword evidence="2" id="KW-0472">Membrane</keyword>
<keyword evidence="2" id="KW-0812">Transmembrane</keyword>
<dbReference type="InterPro" id="IPR027039">
    <property type="entry name" value="Crtac1"/>
</dbReference>
<dbReference type="PANTHER" id="PTHR16026:SF0">
    <property type="entry name" value="CARTILAGE ACIDIC PROTEIN 1"/>
    <property type="match status" value="1"/>
</dbReference>
<evidence type="ECO:0000256" key="1">
    <source>
        <dbReference type="ARBA" id="ARBA00022729"/>
    </source>
</evidence>
<keyword evidence="1" id="KW-0732">Signal</keyword>
<feature type="domain" description="ASPIC/UnbV" evidence="3">
    <location>
        <begin position="530"/>
        <end position="596"/>
    </location>
</feature>
<accession>A0A161JW18</accession>
<dbReference type="InterPro" id="IPR028994">
    <property type="entry name" value="Integrin_alpha_N"/>
</dbReference>
<sequence length="614" mass="68090">MVEERIVLHYVYIFFTAVMISLGTTDIQGQAVSTISLQDRSATAGIDFVHYAPRPRWCEIGPTVVGSATNEGLSLVFEEEKEYWKSNGRLMTLDEFANVHLIKMNGSGGAWFDYDRDGDWDLYLVNCQGDANVTNALYENLGNGKFIRVENSGAEDDGEGMAVAVADYNNDGYPDLLVTNYGNFKLLQNNGDKTFSDVSKTAFPEGIKDWWYGGSAWGDYDNDGDLDLYITGYVDFSRRPRYSSLRFPMDFGGLPNTLFRNNGDGTFSDVTASTGVLDDAARKSMQVVFNDFNEDRLPDLFVTNDTDANGFYLNRGNGTFKPFSGPSGLSTTDGSMGIALGDFNKDGLTDLIYTNFAAEVNTLATLVDNKSSNDGQLRNAVFVHDFESPLLHKLTWPKVSWAPGLFDLDNDTDLDLFFANGHLNSVSGDNRQSNLLFENDGRGRYTDISERSGILATGERIHRSAIFADYDDDGRVDIFVTVNGQQVEDGQGNNIFDPHQGKGILFHNETKSDNNWIKVRLEGTKSNRDGFGTTVRVTVGPKKYEQALISGQGYFSAHAKEIYFGLGSIESIDKIEVSWPSGIDQTFENIPVNQTVYIVEGKTMHQNTSHLNVK</sequence>
<organism evidence="4">
    <name type="scientific">hydrothermal vent metagenome</name>
    <dbReference type="NCBI Taxonomy" id="652676"/>
    <lineage>
        <taxon>unclassified sequences</taxon>
        <taxon>metagenomes</taxon>
        <taxon>ecological metagenomes</taxon>
    </lineage>
</organism>
<keyword evidence="2" id="KW-1133">Transmembrane helix</keyword>
<dbReference type="SUPFAM" id="SSF69318">
    <property type="entry name" value="Integrin alpha N-terminal domain"/>
    <property type="match status" value="1"/>
</dbReference>
<dbReference type="InterPro" id="IPR011519">
    <property type="entry name" value="UnbV_ASPIC"/>
</dbReference>
<evidence type="ECO:0000313" key="4">
    <source>
        <dbReference type="EMBL" id="CUV08837.1"/>
    </source>
</evidence>
<protein>
    <submittedName>
        <fullName evidence="4">ASPIC/UnbV domain protein</fullName>
    </submittedName>
</protein>
<dbReference type="PANTHER" id="PTHR16026">
    <property type="entry name" value="CARTILAGE ACIDIC PROTEIN 1"/>
    <property type="match status" value="1"/>
</dbReference>
<dbReference type="EMBL" id="FAXC01000133">
    <property type="protein sequence ID" value="CUV08837.1"/>
    <property type="molecule type" value="Genomic_DNA"/>
</dbReference>
<feature type="transmembrane region" description="Helical" evidence="2">
    <location>
        <begin position="7"/>
        <end position="24"/>
    </location>
</feature>
<name>A0A161JW18_9ZZZZ</name>
<dbReference type="Pfam" id="PF13517">
    <property type="entry name" value="FG-GAP_3"/>
    <property type="match status" value="3"/>
</dbReference>
<proteinExistence type="predicted"/>
<evidence type="ECO:0000256" key="2">
    <source>
        <dbReference type="SAM" id="Phobius"/>
    </source>
</evidence>
<gene>
    <name evidence="4" type="ORF">MGWOODY_Mmi1909</name>
</gene>
<reference evidence="4" key="1">
    <citation type="submission" date="2015-10" db="EMBL/GenBank/DDBJ databases">
        <authorList>
            <person name="Gilbert D.G."/>
        </authorList>
    </citation>
    <scope>NUCLEOTIDE SEQUENCE</scope>
</reference>